<dbReference type="Gene3D" id="3.30.379.10">
    <property type="entry name" value="Chitobiase/beta-hexosaminidase domain 2-like"/>
    <property type="match status" value="1"/>
</dbReference>
<dbReference type="GO" id="GO:0030247">
    <property type="term" value="F:polysaccharide binding"/>
    <property type="evidence" value="ECO:0007669"/>
    <property type="project" value="InterPro"/>
</dbReference>
<accession>A0A9X1HWL0</accession>
<dbReference type="EC" id="3.2.1.52" evidence="3"/>
<dbReference type="Pfam" id="PF02838">
    <property type="entry name" value="Glyco_hydro_20b"/>
    <property type="match status" value="1"/>
</dbReference>
<protein>
    <recommendedName>
        <fullName evidence="3">beta-N-acetylhexosaminidase</fullName>
        <ecNumber evidence="3">3.2.1.52</ecNumber>
    </recommendedName>
    <alternativeName>
        <fullName evidence="6">Beta-N-acetylhexosaminidase</fullName>
    </alternativeName>
    <alternativeName>
        <fullName evidence="7">N-acetyl-beta-glucosaminidase</fullName>
    </alternativeName>
</protein>
<dbReference type="InterPro" id="IPR008965">
    <property type="entry name" value="CBM2/CBM3_carb-bd_dom_sf"/>
</dbReference>
<comment type="similarity">
    <text evidence="2">Belongs to the glycosyl hydrolase 20 family.</text>
</comment>
<dbReference type="InterPro" id="IPR004866">
    <property type="entry name" value="CHB/HEX_N_dom"/>
</dbReference>
<dbReference type="InterPro" id="IPR012291">
    <property type="entry name" value="CBM2_carb-bd_dom_sf"/>
</dbReference>
<dbReference type="SUPFAM" id="SSF51445">
    <property type="entry name" value="(Trans)glycosidases"/>
    <property type="match status" value="1"/>
</dbReference>
<dbReference type="GO" id="GO:0005975">
    <property type="term" value="P:carbohydrate metabolic process"/>
    <property type="evidence" value="ECO:0007669"/>
    <property type="project" value="InterPro"/>
</dbReference>
<gene>
    <name evidence="10" type="ORF">LDX50_24815</name>
</gene>
<dbReference type="InterPro" id="IPR015882">
    <property type="entry name" value="HEX_bac_N"/>
</dbReference>
<name>A0A9X1HWL0_9BACT</name>
<comment type="catalytic activity">
    <reaction evidence="1">
        <text>Hydrolysis of terminal non-reducing N-acetyl-D-hexosamine residues in N-acetyl-beta-D-hexosaminides.</text>
        <dbReference type="EC" id="3.2.1.52"/>
    </reaction>
</comment>
<keyword evidence="5" id="KW-0326">Glycosidase</keyword>
<dbReference type="InterPro" id="IPR013783">
    <property type="entry name" value="Ig-like_fold"/>
</dbReference>
<evidence type="ECO:0000259" key="9">
    <source>
        <dbReference type="SMART" id="SM01081"/>
    </source>
</evidence>
<sequence length="859" mass="96458">MITRGINIAITVSLLLLTGSCQRPDEAGGDSFMAAVRWNLVANSDKGDHQAWFLLKNEGNVALTGENWAMYWNMAPRDIDPNSIDKPVKMEWINGDFYKMVPMEGFSLPPGDSVKITYTGSEWMIKESDAPLGVYFVLQIDGTEKIVSAGDYRIMAFDAPDQVNRTSFDQEPIPTAQQLFAEYGTISMTKRSELTPILPSPVLYTYLEDSIQIKSGGVIQHSAGLEAEVAVFASELNTLFQGSFTVKGEITVDSTAITLLLEEVDVPGSYTLDISASGGIVIRGDQAGVFYGTRSLIALFPPGSFGKEHTNITVPSIHVEDQPEFQYRGFFIDICRNYNSPETIKRLIDVMALYKLNKLHIHLTEDEAWRIEIEELPELTEYGSNRGHTTDEMNHLAPAYGSGPFTDPEKGYGSGFYTREQFKDLIRYAHARHIDVIPEFNVPGHSRAAIKSMEYRFRKYQSEGNMEEAEKFRLADPNDESEYRSAQWYTDNTVCVCRESAFTFVTTVIDDIIEMYDEAGVPLTTFHVGGDEVPRGAWTKSPLCQEFMQSHPEIDNERNLQKYFFARVNGYLEEKGLKAAGWEEIAQNFSQDGSWTVNEDFAGGQVIPYVWNSLWGAEDLGNKMANAGYPVILCSVANLYFDLAYNKDPREPGLYWGGFVDTRDAFSFVPYDMFQSLEVSAMGVPYTPEDFTDMERLTNEGRGNVLGIQAQLWSETIKGRDMVEYYVLPKLLGLAERAWVGTPAWSRLYPESREKAADEAWNEMANRIGQIELQRLTYLNSGYNFRLPPPGAVILDGKVNANTLYPGLKIYYTTDGSEPTANSDLYEGPFDYNGGNVKLVTVDSRGRKSLTTYLSQIND</sequence>
<dbReference type="PROSITE" id="PS51257">
    <property type="entry name" value="PROKAR_LIPOPROTEIN"/>
    <property type="match status" value="1"/>
</dbReference>
<evidence type="ECO:0000313" key="11">
    <source>
        <dbReference type="Proteomes" id="UP001139409"/>
    </source>
</evidence>
<evidence type="ECO:0000256" key="8">
    <source>
        <dbReference type="PIRSR" id="PIRSR625705-1"/>
    </source>
</evidence>
<evidence type="ECO:0000256" key="7">
    <source>
        <dbReference type="ARBA" id="ARBA00033000"/>
    </source>
</evidence>
<dbReference type="PANTHER" id="PTHR22600:SF57">
    <property type="entry name" value="BETA-N-ACETYLHEXOSAMINIDASE"/>
    <property type="match status" value="1"/>
</dbReference>
<dbReference type="InterPro" id="IPR014756">
    <property type="entry name" value="Ig_E-set"/>
</dbReference>
<dbReference type="Proteomes" id="UP001139409">
    <property type="component" value="Unassembled WGS sequence"/>
</dbReference>
<dbReference type="InterPro" id="IPR029018">
    <property type="entry name" value="Hex-like_dom2"/>
</dbReference>
<dbReference type="SUPFAM" id="SSF49384">
    <property type="entry name" value="Carbohydrate-binding domain"/>
    <property type="match status" value="1"/>
</dbReference>
<dbReference type="Gene3D" id="3.20.20.80">
    <property type="entry name" value="Glycosidases"/>
    <property type="match status" value="1"/>
</dbReference>
<dbReference type="AlphaFoldDB" id="A0A9X1HWL0"/>
<dbReference type="GO" id="GO:0030203">
    <property type="term" value="P:glycosaminoglycan metabolic process"/>
    <property type="evidence" value="ECO:0007669"/>
    <property type="project" value="TreeGrafter"/>
</dbReference>
<evidence type="ECO:0000313" key="10">
    <source>
        <dbReference type="EMBL" id="MCA6078117.1"/>
    </source>
</evidence>
<dbReference type="Pfam" id="PF00728">
    <property type="entry name" value="Glyco_hydro_20"/>
    <property type="match status" value="1"/>
</dbReference>
<organism evidence="10 11">
    <name type="scientific">Fulvivirga sedimenti</name>
    <dbReference type="NCBI Taxonomy" id="2879465"/>
    <lineage>
        <taxon>Bacteria</taxon>
        <taxon>Pseudomonadati</taxon>
        <taxon>Bacteroidota</taxon>
        <taxon>Cytophagia</taxon>
        <taxon>Cytophagales</taxon>
        <taxon>Fulvivirgaceae</taxon>
        <taxon>Fulvivirga</taxon>
    </lineage>
</organism>
<proteinExistence type="inferred from homology"/>
<dbReference type="PANTHER" id="PTHR22600">
    <property type="entry name" value="BETA-HEXOSAMINIDASE"/>
    <property type="match status" value="1"/>
</dbReference>
<dbReference type="GO" id="GO:0004563">
    <property type="term" value="F:beta-N-acetylhexosaminidase activity"/>
    <property type="evidence" value="ECO:0007669"/>
    <property type="project" value="UniProtKB-EC"/>
</dbReference>
<evidence type="ECO:0000256" key="6">
    <source>
        <dbReference type="ARBA" id="ARBA00030512"/>
    </source>
</evidence>
<dbReference type="InterPro" id="IPR025705">
    <property type="entry name" value="Beta_hexosaminidase_sua/sub"/>
</dbReference>
<feature type="domain" description="Chitobiase/beta-hexosaminidases N-terminal" evidence="9">
    <location>
        <begin position="35"/>
        <end position="178"/>
    </location>
</feature>
<reference evidence="10" key="1">
    <citation type="submission" date="2021-09" db="EMBL/GenBank/DDBJ databases">
        <title>Fulvivirga sp. isolated from coastal sediment.</title>
        <authorList>
            <person name="Yu H."/>
        </authorList>
    </citation>
    <scope>NUCLEOTIDE SEQUENCE</scope>
    <source>
        <strain evidence="10">1062</strain>
    </source>
</reference>
<feature type="active site" description="Proton donor" evidence="8">
    <location>
        <position position="532"/>
    </location>
</feature>
<dbReference type="Gene3D" id="2.60.40.10">
    <property type="entry name" value="Immunoglobulins"/>
    <property type="match status" value="1"/>
</dbReference>
<keyword evidence="11" id="KW-1185">Reference proteome</keyword>
<evidence type="ECO:0000256" key="4">
    <source>
        <dbReference type="ARBA" id="ARBA00022801"/>
    </source>
</evidence>
<dbReference type="EMBL" id="JAIXNE010000005">
    <property type="protein sequence ID" value="MCA6078117.1"/>
    <property type="molecule type" value="Genomic_DNA"/>
</dbReference>
<dbReference type="Gene3D" id="2.60.40.290">
    <property type="match status" value="1"/>
</dbReference>
<evidence type="ECO:0000256" key="5">
    <source>
        <dbReference type="ARBA" id="ARBA00023295"/>
    </source>
</evidence>
<evidence type="ECO:0000256" key="2">
    <source>
        <dbReference type="ARBA" id="ARBA00006285"/>
    </source>
</evidence>
<dbReference type="GO" id="GO:0016020">
    <property type="term" value="C:membrane"/>
    <property type="evidence" value="ECO:0007669"/>
    <property type="project" value="TreeGrafter"/>
</dbReference>
<comment type="caution">
    <text evidence="10">The sequence shown here is derived from an EMBL/GenBank/DDBJ whole genome shotgun (WGS) entry which is preliminary data.</text>
</comment>
<dbReference type="SUPFAM" id="SSF55545">
    <property type="entry name" value="beta-N-acetylhexosaminidase-like domain"/>
    <property type="match status" value="1"/>
</dbReference>
<keyword evidence="4" id="KW-0378">Hydrolase</keyword>
<dbReference type="InterPro" id="IPR017853">
    <property type="entry name" value="GH"/>
</dbReference>
<dbReference type="SUPFAM" id="SSF81296">
    <property type="entry name" value="E set domains"/>
    <property type="match status" value="1"/>
</dbReference>
<evidence type="ECO:0000256" key="1">
    <source>
        <dbReference type="ARBA" id="ARBA00001231"/>
    </source>
</evidence>
<dbReference type="RefSeq" id="WP_225698973.1">
    <property type="nucleotide sequence ID" value="NZ_JAIXNE010000005.1"/>
</dbReference>
<dbReference type="InterPro" id="IPR004867">
    <property type="entry name" value="CHB_C_dom"/>
</dbReference>
<dbReference type="CDD" id="cd02847">
    <property type="entry name" value="E_set_Chitobiase_C"/>
    <property type="match status" value="1"/>
</dbReference>
<dbReference type="Pfam" id="PF03173">
    <property type="entry name" value="CHB_HEX"/>
    <property type="match status" value="1"/>
</dbReference>
<dbReference type="Pfam" id="PF03174">
    <property type="entry name" value="CHB_HEX_C"/>
    <property type="match status" value="1"/>
</dbReference>
<dbReference type="SMART" id="SM01081">
    <property type="entry name" value="CHB_HEX"/>
    <property type="match status" value="1"/>
</dbReference>
<evidence type="ECO:0000256" key="3">
    <source>
        <dbReference type="ARBA" id="ARBA00012663"/>
    </source>
</evidence>
<dbReference type="PRINTS" id="PR00738">
    <property type="entry name" value="GLHYDRLASE20"/>
</dbReference>
<dbReference type="InterPro" id="IPR015883">
    <property type="entry name" value="Glyco_hydro_20_cat"/>
</dbReference>